<evidence type="ECO:0000259" key="10">
    <source>
        <dbReference type="PROSITE" id="PS51296"/>
    </source>
</evidence>
<evidence type="ECO:0000313" key="12">
    <source>
        <dbReference type="Proteomes" id="UP000321798"/>
    </source>
</evidence>
<keyword evidence="3" id="KW-0001">2Fe-2S</keyword>
<evidence type="ECO:0000256" key="9">
    <source>
        <dbReference type="ARBA" id="ARBA00034078"/>
    </source>
</evidence>
<dbReference type="InterPro" id="IPR005805">
    <property type="entry name" value="Rieske_Fe-S_prot_C"/>
</dbReference>
<dbReference type="PROSITE" id="PS51296">
    <property type="entry name" value="RIESKE"/>
    <property type="match status" value="1"/>
</dbReference>
<evidence type="ECO:0000313" key="11">
    <source>
        <dbReference type="EMBL" id="GEP70812.1"/>
    </source>
</evidence>
<dbReference type="GO" id="GO:0016020">
    <property type="term" value="C:membrane"/>
    <property type="evidence" value="ECO:0007669"/>
    <property type="project" value="InterPro"/>
</dbReference>
<dbReference type="EMBL" id="BKAL01000016">
    <property type="protein sequence ID" value="GEP70812.1"/>
    <property type="molecule type" value="Genomic_DNA"/>
</dbReference>
<evidence type="ECO:0000256" key="7">
    <source>
        <dbReference type="ARBA" id="ARBA00023157"/>
    </source>
</evidence>
<accession>A0A512PI50</accession>
<evidence type="ECO:0000256" key="3">
    <source>
        <dbReference type="ARBA" id="ARBA00022714"/>
    </source>
</evidence>
<evidence type="ECO:0000256" key="6">
    <source>
        <dbReference type="ARBA" id="ARBA00023014"/>
    </source>
</evidence>
<organism evidence="11 12">
    <name type="scientific">Cellulomonas soli</name>
    <dbReference type="NCBI Taxonomy" id="931535"/>
    <lineage>
        <taxon>Bacteria</taxon>
        <taxon>Bacillati</taxon>
        <taxon>Actinomycetota</taxon>
        <taxon>Actinomycetes</taxon>
        <taxon>Micrococcales</taxon>
        <taxon>Cellulomonadaceae</taxon>
        <taxon>Cellulomonas</taxon>
    </lineage>
</organism>
<dbReference type="InterPro" id="IPR017941">
    <property type="entry name" value="Rieske_2Fe-2S"/>
</dbReference>
<proteinExistence type="predicted"/>
<keyword evidence="6" id="KW-0411">Iron-sulfur</keyword>
<keyword evidence="12" id="KW-1185">Reference proteome</keyword>
<keyword evidence="5" id="KW-0408">Iron</keyword>
<keyword evidence="4" id="KW-0479">Metal-binding</keyword>
<evidence type="ECO:0000256" key="4">
    <source>
        <dbReference type="ARBA" id="ARBA00022723"/>
    </source>
</evidence>
<dbReference type="InterPro" id="IPR036922">
    <property type="entry name" value="Rieske_2Fe-2S_sf"/>
</dbReference>
<dbReference type="PRINTS" id="PR00162">
    <property type="entry name" value="RIESKE"/>
</dbReference>
<evidence type="ECO:0000256" key="2">
    <source>
        <dbReference type="ARBA" id="ARBA00015816"/>
    </source>
</evidence>
<sequence length="170" mass="16420">MAGARRAYSEVDMSRTTVETHEPCAGCLSRRDVLVRGGMATMSVAAVGVLAACGGSTGSSGSGDGTVATPDASGALAQVADIPVGGALSATATDGSPIILVQPSAGTVVALSAVCTHQGCTVAVDGDQLACPCHGSVFTLEGANVSGPAPKPLPAFDVHVSEGAVLEGAA</sequence>
<dbReference type="InterPro" id="IPR014349">
    <property type="entry name" value="Rieske_Fe-S_prot"/>
</dbReference>
<dbReference type="GO" id="GO:0016705">
    <property type="term" value="F:oxidoreductase activity, acting on paired donors, with incorporation or reduction of molecular oxygen"/>
    <property type="evidence" value="ECO:0007669"/>
    <property type="project" value="UniProtKB-ARBA"/>
</dbReference>
<dbReference type="CDD" id="cd03467">
    <property type="entry name" value="Rieske"/>
    <property type="match status" value="1"/>
</dbReference>
<comment type="cofactor">
    <cofactor evidence="9">
        <name>[2Fe-2S] cluster</name>
        <dbReference type="ChEBI" id="CHEBI:190135"/>
    </cofactor>
</comment>
<reference evidence="11 12" key="1">
    <citation type="submission" date="2019-07" db="EMBL/GenBank/DDBJ databases">
        <title>Whole genome shotgun sequence of Cellulomonas soli NBRC 109434.</title>
        <authorList>
            <person name="Hosoyama A."/>
            <person name="Uohara A."/>
            <person name="Ohji S."/>
            <person name="Ichikawa N."/>
        </authorList>
    </citation>
    <scope>NUCLEOTIDE SEQUENCE [LARGE SCALE GENOMIC DNA]</scope>
    <source>
        <strain evidence="11 12">NBRC 109434</strain>
    </source>
</reference>
<comment type="function">
    <text evidence="1">Iron-sulfur subunit of the cytochrome bc1 complex, an essential component of the respiratory electron transport chain required for ATP synthesis. The bc1 complex catalyzes the oxidation of menaquinol and the reduction of cytochrome c in the respiratory chain. The bc1 complex operates through a Q-cycle mechanism that couples electron transfer to generation of the proton gradient that drives ATP synthesis.</text>
</comment>
<dbReference type="GO" id="GO:0004497">
    <property type="term" value="F:monooxygenase activity"/>
    <property type="evidence" value="ECO:0007669"/>
    <property type="project" value="UniProtKB-ARBA"/>
</dbReference>
<protein>
    <recommendedName>
        <fullName evidence="2">Cytochrome bc1 complex Rieske iron-sulfur subunit</fullName>
    </recommendedName>
    <alternativeName>
        <fullName evidence="8">Cytochrome bc1 reductase complex subunit QcrA</fullName>
    </alternativeName>
</protein>
<dbReference type="Pfam" id="PF00355">
    <property type="entry name" value="Rieske"/>
    <property type="match status" value="1"/>
</dbReference>
<evidence type="ECO:0000256" key="1">
    <source>
        <dbReference type="ARBA" id="ARBA00002494"/>
    </source>
</evidence>
<keyword evidence="7" id="KW-1015">Disulfide bond</keyword>
<dbReference type="PANTHER" id="PTHR10134">
    <property type="entry name" value="CYTOCHROME B-C1 COMPLEX SUBUNIT RIESKE, MITOCHONDRIAL"/>
    <property type="match status" value="1"/>
</dbReference>
<evidence type="ECO:0000256" key="5">
    <source>
        <dbReference type="ARBA" id="ARBA00023004"/>
    </source>
</evidence>
<dbReference type="Gene3D" id="2.102.10.10">
    <property type="entry name" value="Rieske [2Fe-2S] iron-sulphur domain"/>
    <property type="match status" value="1"/>
</dbReference>
<dbReference type="GO" id="GO:0051537">
    <property type="term" value="F:2 iron, 2 sulfur cluster binding"/>
    <property type="evidence" value="ECO:0007669"/>
    <property type="project" value="UniProtKB-KW"/>
</dbReference>
<dbReference type="AlphaFoldDB" id="A0A512PI50"/>
<dbReference type="SUPFAM" id="SSF50022">
    <property type="entry name" value="ISP domain"/>
    <property type="match status" value="1"/>
</dbReference>
<dbReference type="Proteomes" id="UP000321798">
    <property type="component" value="Unassembled WGS sequence"/>
</dbReference>
<comment type="caution">
    <text evidence="11">The sequence shown here is derived from an EMBL/GenBank/DDBJ whole genome shotgun (WGS) entry which is preliminary data.</text>
</comment>
<dbReference type="GO" id="GO:0046872">
    <property type="term" value="F:metal ion binding"/>
    <property type="evidence" value="ECO:0007669"/>
    <property type="project" value="UniProtKB-KW"/>
</dbReference>
<evidence type="ECO:0000256" key="8">
    <source>
        <dbReference type="ARBA" id="ARBA00029586"/>
    </source>
</evidence>
<gene>
    <name evidence="11" type="ORF">CSO01_35270</name>
</gene>
<name>A0A512PI50_9CELL</name>
<feature type="domain" description="Rieske" evidence="10">
    <location>
        <begin position="74"/>
        <end position="167"/>
    </location>
</feature>